<feature type="region of interest" description="Disordered" evidence="8">
    <location>
        <begin position="373"/>
        <end position="401"/>
    </location>
</feature>
<comment type="similarity">
    <text evidence="1">Belongs to the FtsK/SpoIIIE/SftA family.</text>
</comment>
<keyword evidence="10" id="KW-0132">Cell division</keyword>
<dbReference type="GO" id="GO:0051301">
    <property type="term" value="P:cell division"/>
    <property type="evidence" value="ECO:0007669"/>
    <property type="project" value="UniProtKB-KW"/>
</dbReference>
<dbReference type="SMART" id="SM00382">
    <property type="entry name" value="AAA"/>
    <property type="match status" value="1"/>
</dbReference>
<name>A0A508X6P5_9HYPH</name>
<feature type="region of interest" description="Disordered" evidence="8">
    <location>
        <begin position="149"/>
        <end position="176"/>
    </location>
</feature>
<dbReference type="PANTHER" id="PTHR22683:SF41">
    <property type="entry name" value="DNA TRANSLOCASE FTSK"/>
    <property type="match status" value="1"/>
</dbReference>
<dbReference type="CDD" id="cd01127">
    <property type="entry name" value="TrwB_TraG_TraD_VirD4"/>
    <property type="match status" value="1"/>
</dbReference>
<dbReference type="InterPro" id="IPR018541">
    <property type="entry name" value="Ftsk_gamma"/>
</dbReference>
<dbReference type="InterPro" id="IPR002543">
    <property type="entry name" value="FtsK_dom"/>
</dbReference>
<evidence type="ECO:0000256" key="8">
    <source>
        <dbReference type="SAM" id="MobiDB-lite"/>
    </source>
</evidence>
<feature type="domain" description="FtsK" evidence="9">
    <location>
        <begin position="573"/>
        <end position="792"/>
    </location>
</feature>
<evidence type="ECO:0000256" key="2">
    <source>
        <dbReference type="ARBA" id="ARBA00022741"/>
    </source>
</evidence>
<dbReference type="InterPro" id="IPR041027">
    <property type="entry name" value="FtsK_alpha"/>
</dbReference>
<dbReference type="InterPro" id="IPR027417">
    <property type="entry name" value="P-loop_NTPase"/>
</dbReference>
<dbReference type="AlphaFoldDB" id="A0A508X6P5"/>
<dbReference type="EMBL" id="CABFNB010000120">
    <property type="protein sequence ID" value="VTZ63730.1"/>
    <property type="molecule type" value="Genomic_DNA"/>
</dbReference>
<evidence type="ECO:0000256" key="4">
    <source>
        <dbReference type="ARBA" id="ARBA00023125"/>
    </source>
</evidence>
<dbReference type="InterPro" id="IPR036388">
    <property type="entry name" value="WH-like_DNA-bd_sf"/>
</dbReference>
<keyword evidence="2 7" id="KW-0547">Nucleotide-binding</keyword>
<dbReference type="Gene3D" id="3.30.980.40">
    <property type="match status" value="1"/>
</dbReference>
<dbReference type="PANTHER" id="PTHR22683">
    <property type="entry name" value="SPORULATION PROTEIN RELATED"/>
    <property type="match status" value="1"/>
</dbReference>
<dbReference type="Gene3D" id="3.40.50.300">
    <property type="entry name" value="P-loop containing nucleotide triphosphate hydrolases"/>
    <property type="match status" value="1"/>
</dbReference>
<dbReference type="Gene3D" id="1.10.10.10">
    <property type="entry name" value="Winged helix-like DNA-binding domain superfamily/Winged helix DNA-binding domain"/>
    <property type="match status" value="1"/>
</dbReference>
<dbReference type="Pfam" id="PF17854">
    <property type="entry name" value="FtsK_alpha"/>
    <property type="match status" value="1"/>
</dbReference>
<dbReference type="InterPro" id="IPR003593">
    <property type="entry name" value="AAA+_ATPase"/>
</dbReference>
<evidence type="ECO:0000256" key="1">
    <source>
        <dbReference type="ARBA" id="ARBA00006474"/>
    </source>
</evidence>
<dbReference type="PROSITE" id="PS50901">
    <property type="entry name" value="FTSK"/>
    <property type="match status" value="1"/>
</dbReference>
<organism evidence="10">
    <name type="scientific">Sinorhizobium medicae</name>
    <dbReference type="NCBI Taxonomy" id="110321"/>
    <lineage>
        <taxon>Bacteria</taxon>
        <taxon>Pseudomonadati</taxon>
        <taxon>Pseudomonadota</taxon>
        <taxon>Alphaproteobacteria</taxon>
        <taxon>Hyphomicrobiales</taxon>
        <taxon>Rhizobiaceae</taxon>
        <taxon>Sinorhizobium/Ensifer group</taxon>
        <taxon>Sinorhizobium</taxon>
    </lineage>
</organism>
<comment type="function">
    <text evidence="5">Essential cell division protein that coordinates cell division and chromosome segregation. The N-terminus is involved in assembly of the cell-division machinery. The C-terminus functions as a DNA motor that moves dsDNA in an ATP-dependent manner towards the dif recombination site, which is located within the replication terminus region. Translocation stops specifically at Xer-dif sites, where FtsK interacts with the Xer recombinase, allowing activation of chromosome unlinking by recombination. FtsK orienting polar sequences (KOPS) guide the direction of DNA translocation. FtsK can remove proteins from DNA as it translocates, but translocation stops specifically at XerCD-dif site, thereby preventing removal of XerC and XerD from dif.</text>
</comment>
<reference evidence="10" key="1">
    <citation type="submission" date="2019-06" db="EMBL/GenBank/DDBJ databases">
        <authorList>
            <person name="Le Quere A."/>
            <person name="Colella S."/>
        </authorList>
    </citation>
    <scope>NUCLEOTIDE SEQUENCE</scope>
    <source>
        <strain evidence="10">EmedicaeMD41</strain>
    </source>
</reference>
<sequence>MRIPRTNFSTAALYDANQAEDFEDPQPVVPGIVHASAPESAAHDHLFEAPEAPRRASGYRQEEISQATRAVRLYGHGSAYAPAEVTVSTRDPLPTLAEITGLSCEPGWESHFFLSPNVRFTRTPEREFMKRRPPVPEDNEVDVAEAAAEAPLAETVTGKEPVEPLPSPAETDAPSYSPSELLRVLVQQLPSFNAAHLQTPEKNAVEQAAEAAVLTEEEPSIPQAPHVPIMEEAPVVADASTGTAAVPDSAGAEDVARQSEARLSYLSDFAFFEFMPLEPPVALRTVAAPAEESAHVAAPSSALPKAAAPNIVSAPVRIPSQPPAAITSLFRVVECRRPEAGPDVSAPDAPQDLGAEPISAGAAVGAEAVEAQGLTPEAPDEPAREPAPEAAVVPAKEPAPEAPVTRAAITMPAVIQRSSPALPPVGATERPGIADAYEFPSKELLQEPPQGQGFFMTQEQLEQNAGLLESVLEDFGVKGEIIHVRPGPVVTLYEFEPAPGVKSSRVIGLADDIARSMSALSARVAVVPGRNVIGIELPNATRETVYFRELIESGDFQKTGCKLALCLGKTIGGEPVIAELAKMPHLLVAGTTGSGKSVAINTMILSLLYRLKPEECRLIMVDPKMLELSVYDGIPHLLTPVVTDPKKAVMALKWAVREMEDRYRKMSRLGVRNIDGYNQRAAAAREKGEPILATVQTGFEKGTGEPLFEQQEMDLSPMPYIVVIVDEMADLMMVAGKEIEGAIQRLAQMARAAGIHLIMATQRPSVDVITGTIKANFPTRISFQVTSKIDSRTILGEQGAEQLLGQGDMLHMAGGGRIARVHGPFVSDQEVEHVVAHLKTQGRPEYLETVTADEEEEEPEEDQGAVFDKSAIAAEDGNELYDQAVKVVLRDKKCSTSYIQRRLGIGYNRAASLVERMEKDGLVGPANHVGKREIIYGNRDGGPKPDSDELD</sequence>
<dbReference type="InterPro" id="IPR036390">
    <property type="entry name" value="WH_DNA-bd_sf"/>
</dbReference>
<dbReference type="SUPFAM" id="SSF52540">
    <property type="entry name" value="P-loop containing nucleoside triphosphate hydrolases"/>
    <property type="match status" value="1"/>
</dbReference>
<dbReference type="Pfam" id="PF09397">
    <property type="entry name" value="FtsK_gamma"/>
    <property type="match status" value="1"/>
</dbReference>
<dbReference type="InterPro" id="IPR050206">
    <property type="entry name" value="FtsK/SpoIIIE/SftA"/>
</dbReference>
<dbReference type="GO" id="GO:0005524">
    <property type="term" value="F:ATP binding"/>
    <property type="evidence" value="ECO:0007669"/>
    <property type="project" value="UniProtKB-UniRule"/>
</dbReference>
<keyword evidence="3 7" id="KW-0067">ATP-binding</keyword>
<evidence type="ECO:0000256" key="6">
    <source>
        <dbReference type="ARBA" id="ARBA00025923"/>
    </source>
</evidence>
<comment type="subunit">
    <text evidence="6">Homohexamer. Forms a ring that surrounds DNA.</text>
</comment>
<dbReference type="RefSeq" id="WP_101793746.1">
    <property type="nucleotide sequence ID" value="NZ_CABFNB010000120.1"/>
</dbReference>
<evidence type="ECO:0000256" key="3">
    <source>
        <dbReference type="ARBA" id="ARBA00022840"/>
    </source>
</evidence>
<proteinExistence type="inferred from homology"/>
<evidence type="ECO:0000256" key="7">
    <source>
        <dbReference type="PROSITE-ProRule" id="PRU00289"/>
    </source>
</evidence>
<keyword evidence="4" id="KW-0238">DNA-binding</keyword>
<gene>
    <name evidence="10" type="ORF">EMEDMD4_520024</name>
</gene>
<feature type="binding site" evidence="7">
    <location>
        <begin position="590"/>
        <end position="597"/>
    </location>
    <ligand>
        <name>ATP</name>
        <dbReference type="ChEBI" id="CHEBI:30616"/>
    </ligand>
</feature>
<accession>A0A508X6P5</accession>
<dbReference type="GO" id="GO:0003677">
    <property type="term" value="F:DNA binding"/>
    <property type="evidence" value="ECO:0007669"/>
    <property type="project" value="UniProtKB-KW"/>
</dbReference>
<evidence type="ECO:0000259" key="9">
    <source>
        <dbReference type="PROSITE" id="PS50901"/>
    </source>
</evidence>
<dbReference type="SUPFAM" id="SSF46785">
    <property type="entry name" value="Winged helix' DNA-binding domain"/>
    <property type="match status" value="1"/>
</dbReference>
<dbReference type="Proteomes" id="UP000507954">
    <property type="component" value="Unassembled WGS sequence"/>
</dbReference>
<dbReference type="SMART" id="SM00843">
    <property type="entry name" value="Ftsk_gamma"/>
    <property type="match status" value="1"/>
</dbReference>
<keyword evidence="10" id="KW-0131">Cell cycle</keyword>
<evidence type="ECO:0000256" key="5">
    <source>
        <dbReference type="ARBA" id="ARBA00024784"/>
    </source>
</evidence>
<dbReference type="Pfam" id="PF01580">
    <property type="entry name" value="FtsK_SpoIIIE"/>
    <property type="match status" value="1"/>
</dbReference>
<evidence type="ECO:0000313" key="10">
    <source>
        <dbReference type="EMBL" id="VTZ63730.1"/>
    </source>
</evidence>
<protein>
    <submittedName>
        <fullName evidence="10">Cell divisionFtsK/SpoIIIE</fullName>
    </submittedName>
</protein>